<dbReference type="InterPro" id="IPR000792">
    <property type="entry name" value="Tscrpt_reg_LuxR_C"/>
</dbReference>
<sequence>MHHTPNGPAQPWVLIAVIAVQAICAAVFLGDVIADLSGLEAGEAEAGERSHTYIEGLAALALTAAIVIETRILMWLLRRKAHLEESLSAAQAAVQDVINAEFAAWGLTPAELDVANFLVKGLSTAEIAAMRGSAEGTVKAQLNAIYRKSGTANRAELMSLLIDTMMGQRQTDRGEGAAARPA</sequence>
<evidence type="ECO:0000256" key="3">
    <source>
        <dbReference type="ARBA" id="ARBA00023163"/>
    </source>
</evidence>
<dbReference type="CDD" id="cd06170">
    <property type="entry name" value="LuxR_C_like"/>
    <property type="match status" value="1"/>
</dbReference>
<dbReference type="PANTHER" id="PTHR44688:SF16">
    <property type="entry name" value="DNA-BINDING TRANSCRIPTIONAL ACTIVATOR DEVR_DOSR"/>
    <property type="match status" value="1"/>
</dbReference>
<dbReference type="PRINTS" id="PR00038">
    <property type="entry name" value="HTHLUXR"/>
</dbReference>
<keyword evidence="3" id="KW-0804">Transcription</keyword>
<dbReference type="Pfam" id="PF00196">
    <property type="entry name" value="GerE"/>
    <property type="match status" value="1"/>
</dbReference>
<protein>
    <submittedName>
        <fullName evidence="6">Helix-turn-helix transcriptional regulator</fullName>
    </submittedName>
</protein>
<dbReference type="InterPro" id="IPR036388">
    <property type="entry name" value="WH-like_DNA-bd_sf"/>
</dbReference>
<feature type="transmembrane region" description="Helical" evidence="4">
    <location>
        <begin position="12"/>
        <end position="33"/>
    </location>
</feature>
<keyword evidence="4" id="KW-0472">Membrane</keyword>
<keyword evidence="4" id="KW-1133">Transmembrane helix</keyword>
<dbReference type="PANTHER" id="PTHR44688">
    <property type="entry name" value="DNA-BINDING TRANSCRIPTIONAL ACTIVATOR DEVR_DOSR"/>
    <property type="match status" value="1"/>
</dbReference>
<keyword evidence="7" id="KW-1185">Reference proteome</keyword>
<proteinExistence type="predicted"/>
<gene>
    <name evidence="6" type="ORF">K3722_07120</name>
</gene>
<name>A0ABY5X0V1_LEICA</name>
<keyword evidence="4" id="KW-0812">Transmembrane</keyword>
<keyword evidence="1" id="KW-0805">Transcription regulation</keyword>
<feature type="domain" description="HTH luxR-type" evidence="5">
    <location>
        <begin position="104"/>
        <end position="161"/>
    </location>
</feature>
<evidence type="ECO:0000313" key="6">
    <source>
        <dbReference type="EMBL" id="UWQ59894.1"/>
    </source>
</evidence>
<evidence type="ECO:0000256" key="1">
    <source>
        <dbReference type="ARBA" id="ARBA00023015"/>
    </source>
</evidence>
<evidence type="ECO:0000313" key="7">
    <source>
        <dbReference type="Proteomes" id="UP001058184"/>
    </source>
</evidence>
<dbReference type="EMBL" id="CP081078">
    <property type="protein sequence ID" value="UWQ59894.1"/>
    <property type="molecule type" value="Genomic_DNA"/>
</dbReference>
<evidence type="ECO:0000256" key="2">
    <source>
        <dbReference type="ARBA" id="ARBA00023125"/>
    </source>
</evidence>
<evidence type="ECO:0000259" key="5">
    <source>
        <dbReference type="SMART" id="SM00421"/>
    </source>
</evidence>
<organism evidence="6 7">
    <name type="scientific">Leisingera caerulea</name>
    <name type="common">Phaeobacter caeruleus</name>
    <dbReference type="NCBI Taxonomy" id="506591"/>
    <lineage>
        <taxon>Bacteria</taxon>
        <taxon>Pseudomonadati</taxon>
        <taxon>Pseudomonadota</taxon>
        <taxon>Alphaproteobacteria</taxon>
        <taxon>Rhodobacterales</taxon>
        <taxon>Roseobacteraceae</taxon>
        <taxon>Leisingera</taxon>
    </lineage>
</organism>
<dbReference type="Gene3D" id="1.10.10.10">
    <property type="entry name" value="Winged helix-like DNA-binding domain superfamily/Winged helix DNA-binding domain"/>
    <property type="match status" value="1"/>
</dbReference>
<dbReference type="Proteomes" id="UP001058184">
    <property type="component" value="Chromosome"/>
</dbReference>
<reference evidence="6" key="1">
    <citation type="submission" date="2021-08" db="EMBL/GenBank/DDBJ databases">
        <authorList>
            <person name="Nwanade C."/>
            <person name="Wang M."/>
            <person name="Masoudi A."/>
            <person name="Yu Z."/>
            <person name="Liu J."/>
        </authorList>
    </citation>
    <scope>NUCLEOTIDE SEQUENCE</scope>
    <source>
        <strain evidence="6">S141</strain>
    </source>
</reference>
<keyword evidence="2" id="KW-0238">DNA-binding</keyword>
<dbReference type="SMART" id="SM00421">
    <property type="entry name" value="HTH_LUXR"/>
    <property type="match status" value="1"/>
</dbReference>
<accession>A0ABY5X0V1</accession>
<dbReference type="SUPFAM" id="SSF46894">
    <property type="entry name" value="C-terminal effector domain of the bipartite response regulators"/>
    <property type="match status" value="1"/>
</dbReference>
<feature type="transmembrane region" description="Helical" evidence="4">
    <location>
        <begin position="53"/>
        <end position="77"/>
    </location>
</feature>
<evidence type="ECO:0000256" key="4">
    <source>
        <dbReference type="SAM" id="Phobius"/>
    </source>
</evidence>
<dbReference type="InterPro" id="IPR016032">
    <property type="entry name" value="Sig_transdc_resp-reg_C-effctor"/>
</dbReference>
<dbReference type="RefSeq" id="WP_260003730.1">
    <property type="nucleotide sequence ID" value="NZ_CBDUNH010000001.1"/>
</dbReference>